<dbReference type="Proteomes" id="UP000216352">
    <property type="component" value="Unassembled WGS sequence"/>
</dbReference>
<sequence length="52" mass="5722">MRANNKGPRNGSMVWLMAVIIIACSAKMDSITADIALLALCGYAMHNHHRRP</sequence>
<keyword evidence="2" id="KW-1185">Reference proteome</keyword>
<comment type="caution">
    <text evidence="1">The sequence shown here is derived from an EMBL/GenBank/DDBJ whole genome shotgun (WGS) entry which is preliminary data.</text>
</comment>
<name>A0A261FRW9_9BIFI</name>
<organism evidence="1 2">
    <name type="scientific">Bifidobacterium lemurum</name>
    <dbReference type="NCBI Taxonomy" id="1603886"/>
    <lineage>
        <taxon>Bacteria</taxon>
        <taxon>Bacillati</taxon>
        <taxon>Actinomycetota</taxon>
        <taxon>Actinomycetes</taxon>
        <taxon>Bifidobacteriales</taxon>
        <taxon>Bifidobacteriaceae</taxon>
        <taxon>Bifidobacterium</taxon>
    </lineage>
</organism>
<dbReference type="PROSITE" id="PS51257">
    <property type="entry name" value="PROKAR_LIPOPROTEIN"/>
    <property type="match status" value="1"/>
</dbReference>
<evidence type="ECO:0008006" key="3">
    <source>
        <dbReference type="Google" id="ProtNLM"/>
    </source>
</evidence>
<dbReference type="EMBL" id="MWWX01000007">
    <property type="protein sequence ID" value="OZG61932.1"/>
    <property type="molecule type" value="Genomic_DNA"/>
</dbReference>
<reference evidence="1 2" key="1">
    <citation type="journal article" date="2017" name="BMC Genomics">
        <title>Comparative genomic and phylogenomic analyses of the Bifidobacteriaceae family.</title>
        <authorList>
            <person name="Lugli G.A."/>
            <person name="Milani C."/>
            <person name="Turroni F."/>
            <person name="Duranti S."/>
            <person name="Mancabelli L."/>
            <person name="Mangifesta M."/>
            <person name="Ferrario C."/>
            <person name="Modesto M."/>
            <person name="Mattarelli P."/>
            <person name="Jiri K."/>
            <person name="van Sinderen D."/>
            <person name="Ventura M."/>
        </authorList>
    </citation>
    <scope>NUCLEOTIDE SEQUENCE [LARGE SCALE GENOMIC DNA]</scope>
    <source>
        <strain evidence="1 2">DSM 28807</strain>
    </source>
</reference>
<evidence type="ECO:0000313" key="1">
    <source>
        <dbReference type="EMBL" id="OZG61932.1"/>
    </source>
</evidence>
<proteinExistence type="predicted"/>
<protein>
    <recommendedName>
        <fullName evidence="3">Lipoprotein</fullName>
    </recommendedName>
</protein>
<dbReference type="AlphaFoldDB" id="A0A261FRW9"/>
<accession>A0A261FRW9</accession>
<evidence type="ECO:0000313" key="2">
    <source>
        <dbReference type="Proteomes" id="UP000216352"/>
    </source>
</evidence>
<gene>
    <name evidence="1" type="ORF">BLEM_1241</name>
</gene>